<evidence type="ECO:0000256" key="1">
    <source>
        <dbReference type="SAM" id="MobiDB-lite"/>
    </source>
</evidence>
<dbReference type="PROSITE" id="PS51154">
    <property type="entry name" value="MACRO"/>
    <property type="match status" value="1"/>
</dbReference>
<feature type="region of interest" description="Disordered" evidence="1">
    <location>
        <begin position="401"/>
        <end position="440"/>
    </location>
</feature>
<evidence type="ECO:0000259" key="2">
    <source>
        <dbReference type="PROSITE" id="PS51154"/>
    </source>
</evidence>
<feature type="domain" description="Macro" evidence="2">
    <location>
        <begin position="85"/>
        <end position="242"/>
    </location>
</feature>
<feature type="compositionally biased region" description="Low complexity" evidence="1">
    <location>
        <begin position="48"/>
        <end position="59"/>
    </location>
</feature>
<feature type="region of interest" description="Disordered" evidence="1">
    <location>
        <begin position="1"/>
        <end position="98"/>
    </location>
</feature>
<evidence type="ECO:0000313" key="4">
    <source>
        <dbReference type="Proteomes" id="UP001233999"/>
    </source>
</evidence>
<evidence type="ECO:0000313" key="3">
    <source>
        <dbReference type="EMBL" id="KAJ9591095.1"/>
    </source>
</evidence>
<dbReference type="GO" id="GO:0140291">
    <property type="term" value="P:peptidyl-glutamate ADP-deribosylation"/>
    <property type="evidence" value="ECO:0007669"/>
    <property type="project" value="TreeGrafter"/>
</dbReference>
<dbReference type="AlphaFoldDB" id="A0AAD8A1W3"/>
<dbReference type="SMART" id="SM00506">
    <property type="entry name" value="A1pp"/>
    <property type="match status" value="1"/>
</dbReference>
<feature type="compositionally biased region" description="Acidic residues" evidence="1">
    <location>
        <begin position="1"/>
        <end position="14"/>
    </location>
</feature>
<keyword evidence="4" id="KW-1185">Reference proteome</keyword>
<dbReference type="InterPro" id="IPR043472">
    <property type="entry name" value="Macro_dom-like"/>
</dbReference>
<dbReference type="SUPFAM" id="SSF52949">
    <property type="entry name" value="Macro domain-like"/>
    <property type="match status" value="1"/>
</dbReference>
<dbReference type="PANTHER" id="PTHR12521:SF0">
    <property type="entry name" value="ADP-RIBOSE GLYCOHYDROLASE OARD1"/>
    <property type="match status" value="1"/>
</dbReference>
<accession>A0AAD8A1W3</accession>
<dbReference type="PANTHER" id="PTHR12521">
    <property type="entry name" value="PROTEIN C6ORF130"/>
    <property type="match status" value="1"/>
</dbReference>
<gene>
    <name evidence="3" type="ORF">L9F63_002376</name>
</gene>
<dbReference type="InterPro" id="IPR002589">
    <property type="entry name" value="Macro_dom"/>
</dbReference>
<reference evidence="3" key="2">
    <citation type="submission" date="2023-05" db="EMBL/GenBank/DDBJ databases">
        <authorList>
            <person name="Fouks B."/>
        </authorList>
    </citation>
    <scope>NUCLEOTIDE SEQUENCE</scope>
    <source>
        <strain evidence="3">Stay&amp;Tobe</strain>
        <tissue evidence="3">Testes</tissue>
    </source>
</reference>
<sequence length="440" mass="50920">SVPDNSDWDQDEEGAVGVSWDQDKEGVSWDEDKEGAVGGTIDRDSSGIDDSSSKKTTSWCDDDEDEKENWKSYPQNDNRKSKNNNKKPQNQGKQEHKVKEVSGDLFAAPKDNSLAHCVAADMRMGSGIAVTFKRDFKNQAQLLDQRRGVGEVAILEDNDRYIYYLITKKYSTGKPRGEDLKKSLMEMKDHCVDHGVKKLSMPRIGCGLDRLEWRDVKPMIEEVFVGVDISITVYNWNSDNEDKKPPNSKSFYKTRIIPLVDIERETGLVFFGSEDGNIDECGKMLDRKYDFSFDYRKQQKHVGTVQKFVKKQEYIYGLVVKKKESDPLSYVNLEQCLTDLKKKIREDKTEFIGFQAYIENNDELAFEKFMSLVRTVFFYSPNEIHLCYPKELEHLLKGNETQRTERNYSEETAGKREFLGDKKKNINDKKRDAGKNWREK</sequence>
<comment type="caution">
    <text evidence="3">The sequence shown here is derived from an EMBL/GenBank/DDBJ whole genome shotgun (WGS) entry which is preliminary data.</text>
</comment>
<proteinExistence type="predicted"/>
<dbReference type="CDD" id="cd02901">
    <property type="entry name" value="Macro_Poa1p-like"/>
    <property type="match status" value="1"/>
</dbReference>
<dbReference type="Proteomes" id="UP001233999">
    <property type="component" value="Unassembled WGS sequence"/>
</dbReference>
<protein>
    <recommendedName>
        <fullName evidence="2">Macro domain-containing protein</fullName>
    </recommendedName>
</protein>
<reference evidence="3" key="1">
    <citation type="journal article" date="2023" name="IScience">
        <title>Live-bearing cockroach genome reveals convergent evolutionary mechanisms linked to viviparity in insects and beyond.</title>
        <authorList>
            <person name="Fouks B."/>
            <person name="Harrison M.C."/>
            <person name="Mikhailova A.A."/>
            <person name="Marchal E."/>
            <person name="English S."/>
            <person name="Carruthers M."/>
            <person name="Jennings E.C."/>
            <person name="Chiamaka E.L."/>
            <person name="Frigard R.A."/>
            <person name="Pippel M."/>
            <person name="Attardo G.M."/>
            <person name="Benoit J.B."/>
            <person name="Bornberg-Bauer E."/>
            <person name="Tobe S.S."/>
        </authorList>
    </citation>
    <scope>NUCLEOTIDE SEQUENCE</scope>
    <source>
        <strain evidence="3">Stay&amp;Tobe</strain>
    </source>
</reference>
<dbReference type="Gene3D" id="3.40.220.10">
    <property type="entry name" value="Leucine Aminopeptidase, subunit E, domain 1"/>
    <property type="match status" value="2"/>
</dbReference>
<dbReference type="Pfam" id="PF01661">
    <property type="entry name" value="Macro"/>
    <property type="match status" value="1"/>
</dbReference>
<dbReference type="EMBL" id="JASPKZ010003887">
    <property type="protein sequence ID" value="KAJ9591095.1"/>
    <property type="molecule type" value="Genomic_DNA"/>
</dbReference>
<dbReference type="InterPro" id="IPR050892">
    <property type="entry name" value="ADP-ribose_metab_enzymes"/>
</dbReference>
<feature type="non-terminal residue" evidence="3">
    <location>
        <position position="1"/>
    </location>
</feature>
<name>A0AAD8A1W3_DIPPU</name>
<organism evidence="3 4">
    <name type="scientific">Diploptera punctata</name>
    <name type="common">Pacific beetle cockroach</name>
    <dbReference type="NCBI Taxonomy" id="6984"/>
    <lineage>
        <taxon>Eukaryota</taxon>
        <taxon>Metazoa</taxon>
        <taxon>Ecdysozoa</taxon>
        <taxon>Arthropoda</taxon>
        <taxon>Hexapoda</taxon>
        <taxon>Insecta</taxon>
        <taxon>Pterygota</taxon>
        <taxon>Neoptera</taxon>
        <taxon>Polyneoptera</taxon>
        <taxon>Dictyoptera</taxon>
        <taxon>Blattodea</taxon>
        <taxon>Blaberoidea</taxon>
        <taxon>Blaberidae</taxon>
        <taxon>Diplopterinae</taxon>
        <taxon>Diploptera</taxon>
    </lineage>
</organism>